<protein>
    <submittedName>
        <fullName evidence="2">Uncharacterized protein</fullName>
    </submittedName>
</protein>
<evidence type="ECO:0000256" key="1">
    <source>
        <dbReference type="SAM" id="SignalP"/>
    </source>
</evidence>
<proteinExistence type="predicted"/>
<evidence type="ECO:0000313" key="3">
    <source>
        <dbReference type="Proteomes" id="UP001355298"/>
    </source>
</evidence>
<name>A0ABU6IQ42_9FLAO</name>
<keyword evidence="3" id="KW-1185">Reference proteome</keyword>
<organism evidence="2 3">
    <name type="scientific">Flagellimonas halotolerans</name>
    <dbReference type="NCBI Taxonomy" id="3112164"/>
    <lineage>
        <taxon>Bacteria</taxon>
        <taxon>Pseudomonadati</taxon>
        <taxon>Bacteroidota</taxon>
        <taxon>Flavobacteriia</taxon>
        <taxon>Flavobacteriales</taxon>
        <taxon>Flavobacteriaceae</taxon>
        <taxon>Flagellimonas</taxon>
    </lineage>
</organism>
<feature type="chain" id="PRO_5045806165" evidence="1">
    <location>
        <begin position="21"/>
        <end position="69"/>
    </location>
</feature>
<reference evidence="2 3" key="1">
    <citation type="submission" date="2024-01" db="EMBL/GenBank/DDBJ databases">
        <title>The strains designed SYSU M86414 and SYSU M84420 isolated from the marine sediment in San Sha City (Hainan Province, China).</title>
        <authorList>
            <person name="Guo D."/>
        </authorList>
    </citation>
    <scope>NUCLEOTIDE SEQUENCE [LARGE SCALE GENOMIC DNA]</scope>
    <source>
        <strain evidence="2 3">SYSU M84420</strain>
    </source>
</reference>
<feature type="signal peptide" evidence="1">
    <location>
        <begin position="1"/>
        <end position="20"/>
    </location>
</feature>
<comment type="caution">
    <text evidence="2">The sequence shown here is derived from an EMBL/GenBank/DDBJ whole genome shotgun (WGS) entry which is preliminary data.</text>
</comment>
<dbReference type="RefSeq" id="WP_326278134.1">
    <property type="nucleotide sequence ID" value="NZ_JAYKYV010000005.1"/>
</dbReference>
<gene>
    <name evidence="2" type="ORF">VOP03_07275</name>
</gene>
<accession>A0ABU6IQ42</accession>
<evidence type="ECO:0000313" key="2">
    <source>
        <dbReference type="EMBL" id="MEC4265141.1"/>
    </source>
</evidence>
<keyword evidence="1" id="KW-0732">Signal</keyword>
<sequence length="69" mass="7120">MKNKMIVLAAAGMLTLTGLAYGLTAPSNNSCPLEGSPDCPKIGCPLVGTPQCPYENATAVEHPACCKKK</sequence>
<dbReference type="EMBL" id="JAYMGW010000005">
    <property type="protein sequence ID" value="MEC4265141.1"/>
    <property type="molecule type" value="Genomic_DNA"/>
</dbReference>
<dbReference type="Proteomes" id="UP001355298">
    <property type="component" value="Unassembled WGS sequence"/>
</dbReference>